<keyword evidence="1" id="KW-0732">Signal</keyword>
<feature type="signal peptide" evidence="1">
    <location>
        <begin position="1"/>
        <end position="31"/>
    </location>
</feature>
<protein>
    <submittedName>
        <fullName evidence="2">Uncharacterized protein</fullName>
    </submittedName>
</protein>
<dbReference type="EMBL" id="RCDD01000003">
    <property type="protein sequence ID" value="RLK58423.1"/>
    <property type="molecule type" value="Genomic_DNA"/>
</dbReference>
<dbReference type="Proteomes" id="UP000282454">
    <property type="component" value="Unassembled WGS sequence"/>
</dbReference>
<reference evidence="2 3" key="1">
    <citation type="submission" date="2018-10" db="EMBL/GenBank/DDBJ databases">
        <title>Genomic Encyclopedia of Archaeal and Bacterial Type Strains, Phase II (KMG-II): from individual species to whole genera.</title>
        <authorList>
            <person name="Goeker M."/>
        </authorList>
    </citation>
    <scope>NUCLEOTIDE SEQUENCE [LARGE SCALE GENOMIC DNA]</scope>
    <source>
        <strain evidence="2 3">DSM 45657</strain>
    </source>
</reference>
<name>A0A421B2C8_9PSEU</name>
<evidence type="ECO:0000256" key="1">
    <source>
        <dbReference type="SAM" id="SignalP"/>
    </source>
</evidence>
<organism evidence="2 3">
    <name type="scientific">Actinokineospora cianjurensis</name>
    <dbReference type="NCBI Taxonomy" id="585224"/>
    <lineage>
        <taxon>Bacteria</taxon>
        <taxon>Bacillati</taxon>
        <taxon>Actinomycetota</taxon>
        <taxon>Actinomycetes</taxon>
        <taxon>Pseudonocardiales</taxon>
        <taxon>Pseudonocardiaceae</taxon>
        <taxon>Actinokineospora</taxon>
    </lineage>
</organism>
<dbReference type="RefSeq" id="WP_147460125.1">
    <property type="nucleotide sequence ID" value="NZ_RCDD01000003.1"/>
</dbReference>
<accession>A0A421B2C8</accession>
<evidence type="ECO:0000313" key="3">
    <source>
        <dbReference type="Proteomes" id="UP000282454"/>
    </source>
</evidence>
<comment type="caution">
    <text evidence="2">The sequence shown here is derived from an EMBL/GenBank/DDBJ whole genome shotgun (WGS) entry which is preliminary data.</text>
</comment>
<feature type="chain" id="PRO_5038390906" evidence="1">
    <location>
        <begin position="32"/>
        <end position="425"/>
    </location>
</feature>
<dbReference type="AlphaFoldDB" id="A0A421B2C8"/>
<sequence>MRTDRTCRWGKGIVAVLAVAAAVLVAPVSVAAAAVPPGTVRVVAATATHETAAARRVVSAGAAKSSTTCGVPALAGGNTACVSVGARAGVEESSVRTRSRSSTWCDSLAAGQWWLNRTEACLHGLALTYSVRDAGGNSIATATFAIDEEVKLDPTLLSWNEDLTLTMTGGTGILAGLTVSVVADCNGPCEVENGHGSGPVSTGTVIEVGADVFAELGSDTKGAIRTDYTFSFYQPGVVPVAPGKTDGAPGVRCDIEVGTYGGCVNTLFTPTLALSLSDPAVGQAAAGYWWAQNKLADHWGTTAAPLHRQGSDAIAATNRATICNSTFVPNHTWNPPTDSCDEFPFARSLESGAQWGPGQLCAEVRVYKSGSSWYISPLNSPTGAERCMRAHIANASNAAAGSRLGIFTVNQRLLHGDGYKLSIVA</sequence>
<dbReference type="OrthoDB" id="2751008at2"/>
<keyword evidence="3" id="KW-1185">Reference proteome</keyword>
<proteinExistence type="predicted"/>
<evidence type="ECO:0000313" key="2">
    <source>
        <dbReference type="EMBL" id="RLK58423.1"/>
    </source>
</evidence>
<gene>
    <name evidence="2" type="ORF">CLV68_4525</name>
</gene>